<dbReference type="Proteomes" id="UP000176300">
    <property type="component" value="Unassembled WGS sequence"/>
</dbReference>
<dbReference type="GO" id="GO:0005829">
    <property type="term" value="C:cytosol"/>
    <property type="evidence" value="ECO:0007669"/>
    <property type="project" value="TreeGrafter"/>
</dbReference>
<dbReference type="InterPro" id="IPR002307">
    <property type="entry name" value="Tyr-tRNA-ligase"/>
</dbReference>
<dbReference type="EC" id="6.1.1.1" evidence="1 9"/>
<reference evidence="13 14" key="1">
    <citation type="journal article" date="2016" name="Nat. Commun.">
        <title>Thousands of microbial genomes shed light on interconnected biogeochemical processes in an aquifer system.</title>
        <authorList>
            <person name="Anantharaman K."/>
            <person name="Brown C.T."/>
            <person name="Hug L.A."/>
            <person name="Sharon I."/>
            <person name="Castelle C.J."/>
            <person name="Probst A.J."/>
            <person name="Thomas B.C."/>
            <person name="Singh A."/>
            <person name="Wilkins M.J."/>
            <person name="Karaoz U."/>
            <person name="Brodie E.L."/>
            <person name="Williams K.H."/>
            <person name="Hubbard S.S."/>
            <person name="Banfield J.F."/>
        </authorList>
    </citation>
    <scope>NUCLEOTIDE SEQUENCE [LARGE SCALE GENOMIC DNA]</scope>
</reference>
<keyword evidence="6 11" id="KW-0648">Protein biosynthesis</keyword>
<dbReference type="CDD" id="cd00165">
    <property type="entry name" value="S4"/>
    <property type="match status" value="1"/>
</dbReference>
<dbReference type="PRINTS" id="PR01040">
    <property type="entry name" value="TRNASYNTHTYR"/>
</dbReference>
<keyword evidence="4 11" id="KW-0067">ATP-binding</keyword>
<dbReference type="GO" id="GO:0005524">
    <property type="term" value="F:ATP binding"/>
    <property type="evidence" value="ECO:0007669"/>
    <property type="project" value="UniProtKB-KW"/>
</dbReference>
<dbReference type="PANTHER" id="PTHR11766:SF1">
    <property type="entry name" value="TYROSINE--TRNA LIGASE"/>
    <property type="match status" value="1"/>
</dbReference>
<dbReference type="PANTHER" id="PTHR11766">
    <property type="entry name" value="TYROSYL-TRNA SYNTHETASE"/>
    <property type="match status" value="1"/>
</dbReference>
<evidence type="ECO:0000256" key="9">
    <source>
        <dbReference type="NCBIfam" id="TIGR00234"/>
    </source>
</evidence>
<dbReference type="InterPro" id="IPR002305">
    <property type="entry name" value="aa-tRNA-synth_Ic"/>
</dbReference>
<evidence type="ECO:0000313" key="13">
    <source>
        <dbReference type="EMBL" id="OGH82405.1"/>
    </source>
</evidence>
<dbReference type="STRING" id="1798697.A2373_03205"/>
<keyword evidence="3 11" id="KW-0547">Nucleotide-binding</keyword>
<feature type="domain" description="RNA-binding S4" evidence="12">
    <location>
        <begin position="341"/>
        <end position="397"/>
    </location>
</feature>
<keyword evidence="7 11" id="KW-0030">Aminoacyl-tRNA synthetase</keyword>
<proteinExistence type="inferred from homology"/>
<name>A0A1F6NEY0_9BACT</name>
<dbReference type="CDD" id="cd00805">
    <property type="entry name" value="TyrRS_core"/>
    <property type="match status" value="1"/>
</dbReference>
<evidence type="ECO:0000256" key="4">
    <source>
        <dbReference type="ARBA" id="ARBA00022840"/>
    </source>
</evidence>
<sequence>MSVNANPQKINELLTRGVENIYPKKDFLEAKLKSGKPLTLYTGYDPTAPTLHIGHGITMMKLRQFQDLGHKVIMLIGDFTGMIGDPTDKTSARQKLTRKEVVKNYKNYKKQAEHILNFKGKNAVEVKYNSKWLGKMNFADILELTSHFTAPQLFERDMFQERLKENKTIYLHEFMYPVMQAYDSVAMDVDGEVGGNDQTFNMLAGRDLMKELKNKEKFVLTTKLLVDATGKKMGKSEGNMVALNDSPEEMYGKVMSWTDGMIIRGFELCTHTPTEEIKKFEKDLAGGANPRDLKMKLAFEITKAFLGEDSAKKGEQHFAKVIQNKDKPEDMPELAPSKNDIITVLVEAGFVKSNSDARRDIAGGGVRINDEKVSDANAPVKSGDIVQKGKRFFVKISAKG</sequence>
<dbReference type="Pfam" id="PF00579">
    <property type="entry name" value="tRNA-synt_1b"/>
    <property type="match status" value="1"/>
</dbReference>
<protein>
    <recommendedName>
        <fullName evidence="1 9">Tyrosine--tRNA ligase</fullName>
        <ecNumber evidence="1 9">6.1.1.1</ecNumber>
    </recommendedName>
</protein>
<dbReference type="InterPro" id="IPR014729">
    <property type="entry name" value="Rossmann-like_a/b/a_fold"/>
</dbReference>
<evidence type="ECO:0000256" key="11">
    <source>
        <dbReference type="RuleBase" id="RU363036"/>
    </source>
</evidence>
<evidence type="ECO:0000256" key="8">
    <source>
        <dbReference type="ARBA" id="ARBA00048248"/>
    </source>
</evidence>
<dbReference type="SUPFAM" id="SSF52374">
    <property type="entry name" value="Nucleotidylyl transferase"/>
    <property type="match status" value="1"/>
</dbReference>
<evidence type="ECO:0000256" key="7">
    <source>
        <dbReference type="ARBA" id="ARBA00023146"/>
    </source>
</evidence>
<dbReference type="InterPro" id="IPR054608">
    <property type="entry name" value="SYY-like_C"/>
</dbReference>
<dbReference type="EMBL" id="MFQS01000042">
    <property type="protein sequence ID" value="OGH82405.1"/>
    <property type="molecule type" value="Genomic_DNA"/>
</dbReference>
<dbReference type="InterPro" id="IPR024088">
    <property type="entry name" value="Tyr-tRNA-ligase_bac-type"/>
</dbReference>
<dbReference type="NCBIfam" id="TIGR00234">
    <property type="entry name" value="tyrS"/>
    <property type="match status" value="1"/>
</dbReference>
<organism evidence="13 14">
    <name type="scientific">Candidatus Magasanikbacteria bacterium RIFOXYB1_FULL_40_15</name>
    <dbReference type="NCBI Taxonomy" id="1798697"/>
    <lineage>
        <taxon>Bacteria</taxon>
        <taxon>Candidatus Magasanikiibacteriota</taxon>
    </lineage>
</organism>
<dbReference type="Gene3D" id="1.10.240.10">
    <property type="entry name" value="Tyrosyl-Transfer RNA Synthetase"/>
    <property type="match status" value="1"/>
</dbReference>
<evidence type="ECO:0000256" key="2">
    <source>
        <dbReference type="ARBA" id="ARBA00022598"/>
    </source>
</evidence>
<dbReference type="InterPro" id="IPR002942">
    <property type="entry name" value="S4_RNA-bd"/>
</dbReference>
<dbReference type="Gene3D" id="3.40.50.620">
    <property type="entry name" value="HUPs"/>
    <property type="match status" value="1"/>
</dbReference>
<dbReference type="SUPFAM" id="SSF55174">
    <property type="entry name" value="Alpha-L RNA-binding motif"/>
    <property type="match status" value="1"/>
</dbReference>
<comment type="caution">
    <text evidence="13">The sequence shown here is derived from an EMBL/GenBank/DDBJ whole genome shotgun (WGS) entry which is preliminary data.</text>
</comment>
<dbReference type="InterPro" id="IPR036986">
    <property type="entry name" value="S4_RNA-bd_sf"/>
</dbReference>
<dbReference type="InterPro" id="IPR001412">
    <property type="entry name" value="aa-tRNA-synth_I_CS"/>
</dbReference>
<evidence type="ECO:0000256" key="3">
    <source>
        <dbReference type="ARBA" id="ARBA00022741"/>
    </source>
</evidence>
<comment type="catalytic activity">
    <reaction evidence="8">
        <text>tRNA(Tyr) + L-tyrosine + ATP = L-tyrosyl-tRNA(Tyr) + AMP + diphosphate + H(+)</text>
        <dbReference type="Rhea" id="RHEA:10220"/>
        <dbReference type="Rhea" id="RHEA-COMP:9706"/>
        <dbReference type="Rhea" id="RHEA-COMP:9707"/>
        <dbReference type="ChEBI" id="CHEBI:15378"/>
        <dbReference type="ChEBI" id="CHEBI:30616"/>
        <dbReference type="ChEBI" id="CHEBI:33019"/>
        <dbReference type="ChEBI" id="CHEBI:58315"/>
        <dbReference type="ChEBI" id="CHEBI:78442"/>
        <dbReference type="ChEBI" id="CHEBI:78536"/>
        <dbReference type="ChEBI" id="CHEBI:456215"/>
        <dbReference type="EC" id="6.1.1.1"/>
    </reaction>
</comment>
<evidence type="ECO:0000313" key="14">
    <source>
        <dbReference type="Proteomes" id="UP000176300"/>
    </source>
</evidence>
<dbReference type="GO" id="GO:0003723">
    <property type="term" value="F:RNA binding"/>
    <property type="evidence" value="ECO:0007669"/>
    <property type="project" value="UniProtKB-KW"/>
</dbReference>
<comment type="similarity">
    <text evidence="11">Belongs to the class-I aminoacyl-tRNA synthetase family.</text>
</comment>
<keyword evidence="5 10" id="KW-0694">RNA-binding</keyword>
<dbReference type="AlphaFoldDB" id="A0A1F6NEY0"/>
<evidence type="ECO:0000256" key="1">
    <source>
        <dbReference type="ARBA" id="ARBA00013160"/>
    </source>
</evidence>
<gene>
    <name evidence="13" type="ORF">A2373_03205</name>
</gene>
<accession>A0A1F6NEY0</accession>
<evidence type="ECO:0000256" key="6">
    <source>
        <dbReference type="ARBA" id="ARBA00022917"/>
    </source>
</evidence>
<dbReference type="PROSITE" id="PS50889">
    <property type="entry name" value="S4"/>
    <property type="match status" value="1"/>
</dbReference>
<evidence type="ECO:0000256" key="10">
    <source>
        <dbReference type="PROSITE-ProRule" id="PRU00182"/>
    </source>
</evidence>
<dbReference type="Pfam" id="PF22421">
    <property type="entry name" value="SYY_C-terminal"/>
    <property type="match status" value="1"/>
</dbReference>
<dbReference type="GO" id="GO:0004831">
    <property type="term" value="F:tyrosine-tRNA ligase activity"/>
    <property type="evidence" value="ECO:0007669"/>
    <property type="project" value="UniProtKB-UniRule"/>
</dbReference>
<dbReference type="PROSITE" id="PS00178">
    <property type="entry name" value="AA_TRNA_LIGASE_I"/>
    <property type="match status" value="1"/>
</dbReference>
<dbReference type="SMART" id="SM00363">
    <property type="entry name" value="S4"/>
    <property type="match status" value="1"/>
</dbReference>
<keyword evidence="2 11" id="KW-0436">Ligase</keyword>
<evidence type="ECO:0000259" key="12">
    <source>
        <dbReference type="SMART" id="SM00363"/>
    </source>
</evidence>
<dbReference type="Gene3D" id="3.10.290.10">
    <property type="entry name" value="RNA-binding S4 domain"/>
    <property type="match status" value="1"/>
</dbReference>
<evidence type="ECO:0000256" key="5">
    <source>
        <dbReference type="ARBA" id="ARBA00022884"/>
    </source>
</evidence>
<dbReference type="GO" id="GO:0006437">
    <property type="term" value="P:tyrosyl-tRNA aminoacylation"/>
    <property type="evidence" value="ECO:0007669"/>
    <property type="project" value="UniProtKB-UniRule"/>
</dbReference>